<evidence type="ECO:0000256" key="1">
    <source>
        <dbReference type="ARBA" id="ARBA00022490"/>
    </source>
</evidence>
<dbReference type="NCBIfam" id="NF003656">
    <property type="entry name" value="PRK05287.1-4"/>
    <property type="match status" value="1"/>
</dbReference>
<dbReference type="GO" id="GO:0005737">
    <property type="term" value="C:cytoplasm"/>
    <property type="evidence" value="ECO:0007669"/>
    <property type="project" value="UniProtKB-SubCell"/>
</dbReference>
<evidence type="ECO:0000313" key="6">
    <source>
        <dbReference type="EMBL" id="ROH93407.1"/>
    </source>
</evidence>
<keyword evidence="1 5" id="KW-0963">Cytoplasm</keyword>
<evidence type="ECO:0000256" key="4">
    <source>
        <dbReference type="ARBA" id="ARBA00023306"/>
    </source>
</evidence>
<comment type="similarity">
    <text evidence="5">Belongs to the ZapD family.</text>
</comment>
<dbReference type="Gene3D" id="1.10.3900.10">
    <property type="entry name" value="YacF-like"/>
    <property type="match status" value="1"/>
</dbReference>
<dbReference type="AlphaFoldDB" id="A0A3N0VKW8"/>
<proteinExistence type="inferred from homology"/>
<dbReference type="Pfam" id="PF07072">
    <property type="entry name" value="ZapD"/>
    <property type="match status" value="1"/>
</dbReference>
<dbReference type="InParanoid" id="A0A3N0VKW8"/>
<keyword evidence="2 5" id="KW-0132">Cell division</keyword>
<dbReference type="GO" id="GO:0032153">
    <property type="term" value="C:cell division site"/>
    <property type="evidence" value="ECO:0007669"/>
    <property type="project" value="TreeGrafter"/>
</dbReference>
<name>A0A3N0VKW8_9GAMM</name>
<evidence type="ECO:0000256" key="5">
    <source>
        <dbReference type="HAMAP-Rule" id="MF_01092"/>
    </source>
</evidence>
<keyword evidence="4 5" id="KW-0131">Cell cycle</keyword>
<organism evidence="6 7">
    <name type="scientific">Stagnimonas aquatica</name>
    <dbReference type="NCBI Taxonomy" id="2689987"/>
    <lineage>
        <taxon>Bacteria</taxon>
        <taxon>Pseudomonadati</taxon>
        <taxon>Pseudomonadota</taxon>
        <taxon>Gammaproteobacteria</taxon>
        <taxon>Nevskiales</taxon>
        <taxon>Nevskiaceae</taxon>
        <taxon>Stagnimonas</taxon>
    </lineage>
</organism>
<evidence type="ECO:0000256" key="3">
    <source>
        <dbReference type="ARBA" id="ARBA00023210"/>
    </source>
</evidence>
<dbReference type="GO" id="GO:0000917">
    <property type="term" value="P:division septum assembly"/>
    <property type="evidence" value="ECO:0007669"/>
    <property type="project" value="UniProtKB-KW"/>
</dbReference>
<comment type="subcellular location">
    <subcellularLocation>
        <location evidence="5">Cytoplasm</location>
    </subcellularLocation>
    <text evidence="5">Localizes to mid-cell in an FtsZ-dependent manner.</text>
</comment>
<dbReference type="InterPro" id="IPR027462">
    <property type="entry name" value="ZapD_C"/>
</dbReference>
<evidence type="ECO:0000313" key="7">
    <source>
        <dbReference type="Proteomes" id="UP000282106"/>
    </source>
</evidence>
<dbReference type="PANTHER" id="PTHR39455:SF1">
    <property type="entry name" value="CELL DIVISION PROTEIN ZAPD"/>
    <property type="match status" value="1"/>
</dbReference>
<comment type="function">
    <text evidence="5">Cell division factor that enhances FtsZ-ring assembly. Directly interacts with FtsZ and promotes bundling of FtsZ protofilaments, with a reduction in FtsZ GTPase activity.</text>
</comment>
<dbReference type="Gene3D" id="2.60.440.10">
    <property type="entry name" value="YacF-like domains"/>
    <property type="match status" value="1"/>
</dbReference>
<dbReference type="EMBL" id="RJVO01000001">
    <property type="protein sequence ID" value="ROH93407.1"/>
    <property type="molecule type" value="Genomic_DNA"/>
</dbReference>
<dbReference type="HAMAP" id="MF_01092">
    <property type="entry name" value="ZapD"/>
    <property type="match status" value="1"/>
</dbReference>
<accession>A0A3N0VKW8</accession>
<dbReference type="FunCoup" id="A0A3N0VKW8">
    <property type="interactions" value="43"/>
</dbReference>
<dbReference type="InterPro" id="IPR009777">
    <property type="entry name" value="ZapD"/>
</dbReference>
<dbReference type="GO" id="GO:0043093">
    <property type="term" value="P:FtsZ-dependent cytokinesis"/>
    <property type="evidence" value="ECO:0007669"/>
    <property type="project" value="UniProtKB-UniRule"/>
</dbReference>
<dbReference type="SUPFAM" id="SSF160950">
    <property type="entry name" value="YacF-like"/>
    <property type="match status" value="1"/>
</dbReference>
<dbReference type="Proteomes" id="UP000282106">
    <property type="component" value="Unassembled WGS sequence"/>
</dbReference>
<dbReference type="InterPro" id="IPR036268">
    <property type="entry name" value="ZapD_sf"/>
</dbReference>
<protein>
    <recommendedName>
        <fullName evidence="5">Cell division protein ZapD</fullName>
    </recommendedName>
    <alternativeName>
        <fullName evidence="5">Z ring-associated protein D</fullName>
    </alternativeName>
</protein>
<gene>
    <name evidence="5 6" type="primary">zapD</name>
    <name evidence="6" type="ORF">ED208_02490</name>
</gene>
<dbReference type="PANTHER" id="PTHR39455">
    <property type="entry name" value="CELL DIVISION PROTEIN ZAPD"/>
    <property type="match status" value="1"/>
</dbReference>
<reference evidence="6 7" key="1">
    <citation type="submission" date="2018-10" db="EMBL/GenBank/DDBJ databases">
        <authorList>
            <person name="Chen W.-M."/>
        </authorList>
    </citation>
    <scope>NUCLEOTIDE SEQUENCE [LARGE SCALE GENOMIC DNA]</scope>
    <source>
        <strain evidence="6 7">THS-13</strain>
    </source>
</reference>
<dbReference type="RefSeq" id="WP_123210262.1">
    <property type="nucleotide sequence ID" value="NZ_RJVO01000001.1"/>
</dbReference>
<keyword evidence="7" id="KW-1185">Reference proteome</keyword>
<evidence type="ECO:0000256" key="2">
    <source>
        <dbReference type="ARBA" id="ARBA00022618"/>
    </source>
</evidence>
<comment type="subunit">
    <text evidence="5">Interacts with FtsZ.</text>
</comment>
<keyword evidence="3 5" id="KW-0717">Septation</keyword>
<comment type="caution">
    <text evidence="6">The sequence shown here is derived from an EMBL/GenBank/DDBJ whole genome shotgun (WGS) entry which is preliminary data.</text>
</comment>
<sequence length="259" mass="29230">MSEFTDAIVFEQPLSERVRTFLRLEFLFQQRRHHTLDSSPWSLRASLQALLDIIALTARSDLKSEVIKEIQEQQIALSRLPGVLVGLDMASAQQQLHDALRGVQRLSTHFAGSVLRSHEFLDAVAKRSAIPGGAAPFDLPAVHRWLAEPPLRVRDDLGRWFAHFAPYETAIEVCLKVLRHSGRDQTLTAHGGVHLHMPQSAHQLLRVSVVADGALYPEISAGRHRYSLRFMQQRDVDSRAQQVNRDVPFRLQCCSLLIA</sequence>